<organism evidence="4 5">
    <name type="scientific">Streptomyces fildesensis</name>
    <dbReference type="NCBI Taxonomy" id="375757"/>
    <lineage>
        <taxon>Bacteria</taxon>
        <taxon>Bacillati</taxon>
        <taxon>Actinomycetota</taxon>
        <taxon>Actinomycetes</taxon>
        <taxon>Kitasatosporales</taxon>
        <taxon>Streptomycetaceae</taxon>
        <taxon>Streptomyces</taxon>
    </lineage>
</organism>
<protein>
    <submittedName>
        <fullName evidence="4">DUF4232 domain-containing protein</fullName>
    </submittedName>
</protein>
<dbReference type="Pfam" id="PF14016">
    <property type="entry name" value="DUF4232"/>
    <property type="match status" value="1"/>
</dbReference>
<reference evidence="4 5" key="1">
    <citation type="submission" date="2024-10" db="EMBL/GenBank/DDBJ databases">
        <title>The Natural Products Discovery Center: Release of the First 8490 Sequenced Strains for Exploring Actinobacteria Biosynthetic Diversity.</title>
        <authorList>
            <person name="Kalkreuter E."/>
            <person name="Kautsar S.A."/>
            <person name="Yang D."/>
            <person name="Bader C.D."/>
            <person name="Teijaro C.N."/>
            <person name="Fluegel L."/>
            <person name="Davis C.M."/>
            <person name="Simpson J.R."/>
            <person name="Lauterbach L."/>
            <person name="Steele A.D."/>
            <person name="Gui C."/>
            <person name="Meng S."/>
            <person name="Li G."/>
            <person name="Viehrig K."/>
            <person name="Ye F."/>
            <person name="Su P."/>
            <person name="Kiefer A.F."/>
            <person name="Nichols A."/>
            <person name="Cepeda A.J."/>
            <person name="Yan W."/>
            <person name="Fan B."/>
            <person name="Jiang Y."/>
            <person name="Adhikari A."/>
            <person name="Zheng C.-J."/>
            <person name="Schuster L."/>
            <person name="Cowan T.M."/>
            <person name="Smanski M.J."/>
            <person name="Chevrette M.G."/>
            <person name="De Carvalho L.P.S."/>
            <person name="Shen B."/>
        </authorList>
    </citation>
    <scope>NUCLEOTIDE SEQUENCE [LARGE SCALE GENOMIC DNA]</scope>
    <source>
        <strain evidence="4 5">NPDC053399</strain>
    </source>
</reference>
<feature type="compositionally biased region" description="Low complexity" evidence="1">
    <location>
        <begin position="31"/>
        <end position="51"/>
    </location>
</feature>
<accession>A0ABW8CBJ8</accession>
<evidence type="ECO:0000313" key="5">
    <source>
        <dbReference type="Proteomes" id="UP001614394"/>
    </source>
</evidence>
<dbReference type="EMBL" id="JBITYG010000006">
    <property type="protein sequence ID" value="MFI9103202.1"/>
    <property type="molecule type" value="Genomic_DNA"/>
</dbReference>
<evidence type="ECO:0000313" key="4">
    <source>
        <dbReference type="EMBL" id="MFI9103202.1"/>
    </source>
</evidence>
<dbReference type="RefSeq" id="WP_399651873.1">
    <property type="nucleotide sequence ID" value="NZ_JBITYG010000006.1"/>
</dbReference>
<dbReference type="InterPro" id="IPR025326">
    <property type="entry name" value="DUF4232"/>
</dbReference>
<dbReference type="Proteomes" id="UP001614394">
    <property type="component" value="Unassembled WGS sequence"/>
</dbReference>
<evidence type="ECO:0000256" key="1">
    <source>
        <dbReference type="SAM" id="MobiDB-lite"/>
    </source>
</evidence>
<keyword evidence="5" id="KW-1185">Reference proteome</keyword>
<proteinExistence type="predicted"/>
<feature type="region of interest" description="Disordered" evidence="1">
    <location>
        <begin position="26"/>
        <end position="93"/>
    </location>
</feature>
<evidence type="ECO:0000259" key="3">
    <source>
        <dbReference type="Pfam" id="PF14016"/>
    </source>
</evidence>
<dbReference type="PROSITE" id="PS51257">
    <property type="entry name" value="PROKAR_LIPOPROTEIN"/>
    <property type="match status" value="1"/>
</dbReference>
<gene>
    <name evidence="4" type="ORF">ACIGXA_22035</name>
</gene>
<evidence type="ECO:0000256" key="2">
    <source>
        <dbReference type="SAM" id="SignalP"/>
    </source>
</evidence>
<feature type="compositionally biased region" description="Gly residues" evidence="1">
    <location>
        <begin position="52"/>
        <end position="65"/>
    </location>
</feature>
<sequence>MRVHQLTLAALAVAASLSLTACGGDDVTGQSDPSSAPTASSSAGGSSSDGSSSGGPSSGSSGQGGAKNSAGKSSGGQGTAAGTGTNENGKIGKCRTDELEITAKESTIDGDPDGSVTVQLKNGGGRDCAISGYAGVDLKTNAGSLSAKRTGERATSTVLKNGQSTFFGINYPINKSGGSGVRITGLLVTPPDETKTVTLAWPGGATLPVTDSTGSPVKVGPVGNAGQGG</sequence>
<name>A0ABW8CBJ8_9ACTN</name>
<feature type="signal peptide" evidence="2">
    <location>
        <begin position="1"/>
        <end position="21"/>
    </location>
</feature>
<feature type="chain" id="PRO_5046992511" evidence="2">
    <location>
        <begin position="22"/>
        <end position="229"/>
    </location>
</feature>
<comment type="caution">
    <text evidence="4">The sequence shown here is derived from an EMBL/GenBank/DDBJ whole genome shotgun (WGS) entry which is preliminary data.</text>
</comment>
<feature type="domain" description="DUF4232" evidence="3">
    <location>
        <begin position="94"/>
        <end position="222"/>
    </location>
</feature>
<feature type="region of interest" description="Disordered" evidence="1">
    <location>
        <begin position="205"/>
        <end position="229"/>
    </location>
</feature>
<keyword evidence="2" id="KW-0732">Signal</keyword>